<name>A0A4U8UH55_9HELI</name>
<proteinExistence type="predicted"/>
<dbReference type="InterPro" id="IPR025285">
    <property type="entry name" value="DUF4145"/>
</dbReference>
<gene>
    <name evidence="2" type="ORF">LS72_001860</name>
</gene>
<comment type="caution">
    <text evidence="2">The sequence shown here is derived from an EMBL/GenBank/DDBJ whole genome shotgun (WGS) entry which is preliminary data.</text>
</comment>
<feature type="domain" description="DUF4145" evidence="1">
    <location>
        <begin position="68"/>
        <end position="151"/>
    </location>
</feature>
<dbReference type="Proteomes" id="UP000029920">
    <property type="component" value="Unassembled WGS sequence"/>
</dbReference>
<evidence type="ECO:0000259" key="1">
    <source>
        <dbReference type="Pfam" id="PF13643"/>
    </source>
</evidence>
<protein>
    <submittedName>
        <fullName evidence="2">DUF4145 domain-containing protein</fullName>
    </submittedName>
</protein>
<organism evidence="2 3">
    <name type="scientific">Helicobacter apodemus</name>
    <dbReference type="NCBI Taxonomy" id="135569"/>
    <lineage>
        <taxon>Bacteria</taxon>
        <taxon>Pseudomonadati</taxon>
        <taxon>Campylobacterota</taxon>
        <taxon>Epsilonproteobacteria</taxon>
        <taxon>Campylobacterales</taxon>
        <taxon>Helicobacteraceae</taxon>
        <taxon>Helicobacter</taxon>
    </lineage>
</organism>
<evidence type="ECO:0000313" key="3">
    <source>
        <dbReference type="Proteomes" id="UP000029920"/>
    </source>
</evidence>
<dbReference type="EMBL" id="JRPC02000003">
    <property type="protein sequence ID" value="TLE16880.1"/>
    <property type="molecule type" value="Genomic_DNA"/>
</dbReference>
<dbReference type="Pfam" id="PF13643">
    <property type="entry name" value="DUF4145"/>
    <property type="match status" value="1"/>
</dbReference>
<evidence type="ECO:0000313" key="2">
    <source>
        <dbReference type="EMBL" id="TLE16880.1"/>
    </source>
</evidence>
<keyword evidence="3" id="KW-1185">Reference proteome</keyword>
<reference evidence="2 3" key="1">
    <citation type="journal article" date="2014" name="Genome Announc.">
        <title>Draft genome sequences of eight enterohepatic helicobacter species isolated from both laboratory and wild rodents.</title>
        <authorList>
            <person name="Sheh A."/>
            <person name="Shen Z."/>
            <person name="Fox J.G."/>
        </authorList>
    </citation>
    <scope>NUCLEOTIDE SEQUENCE [LARGE SCALE GENOMIC DNA]</scope>
    <source>
        <strain evidence="2 3">MIT-03-7007</strain>
    </source>
</reference>
<sequence>MNWEYLHNGIDYSIHLATCQVCFNYNLWRRYGFSQNGKVQLMTEMLYPKSSTIPPAEDMPESIKTIYKEASNVVGDSPRAACALLRLALEELLSYLRDNKEYKSLKGKNINEDIKELVKLGLPTKVQKALDIVRITGNNAVHSTKEIDINDNPKIAYKLFEMLNFIVQEMITRPKEIDNLFEDNMPKGAKEAIKKRNKDSTSNPQ</sequence>
<accession>A0A4U8UH55</accession>
<dbReference type="AlphaFoldDB" id="A0A4U8UH55"/>